<evidence type="ECO:0000259" key="8">
    <source>
        <dbReference type="SMART" id="SM00474"/>
    </source>
</evidence>
<dbReference type="GO" id="GO:0006302">
    <property type="term" value="P:double-strand break repair"/>
    <property type="evidence" value="ECO:0007669"/>
    <property type="project" value="TreeGrafter"/>
</dbReference>
<dbReference type="InterPro" id="IPR012337">
    <property type="entry name" value="RNaseH-like_sf"/>
</dbReference>
<dbReference type="AlphaFoldDB" id="A0A1V5SIY0"/>
<dbReference type="PROSITE" id="PS00447">
    <property type="entry name" value="DNA_POLYMERASE_A"/>
    <property type="match status" value="1"/>
</dbReference>
<protein>
    <recommendedName>
        <fullName evidence="3">DNA polymerase I</fullName>
        <ecNumber evidence="2">2.7.7.7</ecNumber>
    </recommendedName>
</protein>
<feature type="domain" description="DNA-directed DNA polymerase family A palm" evidence="9">
    <location>
        <begin position="351"/>
        <end position="550"/>
    </location>
</feature>
<dbReference type="Gene3D" id="3.30.420.10">
    <property type="entry name" value="Ribonuclease H-like superfamily/Ribonuclease H"/>
    <property type="match status" value="1"/>
</dbReference>
<dbReference type="InterPro" id="IPR036397">
    <property type="entry name" value="RNaseH_sf"/>
</dbReference>
<evidence type="ECO:0000259" key="9">
    <source>
        <dbReference type="SMART" id="SM00482"/>
    </source>
</evidence>
<evidence type="ECO:0000256" key="7">
    <source>
        <dbReference type="ARBA" id="ARBA00049244"/>
    </source>
</evidence>
<dbReference type="SMART" id="SM00474">
    <property type="entry name" value="35EXOc"/>
    <property type="match status" value="1"/>
</dbReference>
<dbReference type="InterPro" id="IPR002562">
    <property type="entry name" value="3'-5'_exonuclease_dom"/>
</dbReference>
<dbReference type="Pfam" id="PF01612">
    <property type="entry name" value="DNA_pol_A_exo1"/>
    <property type="match status" value="1"/>
</dbReference>
<evidence type="ECO:0000313" key="10">
    <source>
        <dbReference type="EMBL" id="OQA54437.1"/>
    </source>
</evidence>
<dbReference type="Gene3D" id="3.30.70.370">
    <property type="match status" value="1"/>
</dbReference>
<evidence type="ECO:0000256" key="3">
    <source>
        <dbReference type="ARBA" id="ARBA00020311"/>
    </source>
</evidence>
<dbReference type="InterPro" id="IPR019760">
    <property type="entry name" value="DNA-dir_DNA_pol_A_CS"/>
</dbReference>
<sequence length="588" mass="66875">MIHTDYRLIKTIDDIQPLLSSLNENIIFAIDTETTGLDPFQNRVRLIQIASPNQPVILVDLWKASHEIISSLNKILTSPALKIFHNAKFDLKFLLKSGFIVHGPYFDTMLAAQVLSAGQKSQGFKLSDLAREELNIDLPKELQSSDWGNDLSDEQLNYATRDAQVLLEIYPSLLSKLENSNLSATAKLEFECLPAVVDMELSGMLLHTEKWGKLTQELEKNQSDLTATLRQRLSEGFKRIPQLPFMDNQITEPPLLNLDSPKQMLEALQQLGIPLKTTSHEELSQLSRQFPVIQALIDYRKVTKVLQSFASALPKYIHPVTSRIHPDYWQIGTATGRFSCRNPNLQQIPRDQIFRECFIPAAGNILIIGDYSQVELRVAAEISHDQRMIDAFQQNQDIHCLTASLLIGKDIDKVTKEERQAAKAVNFGLLYAMGARGLKLYAQNSYGVEMTDQQAVNFRKRFFEIYQGIASWQKELSNSRLKEIRTLNGRLRLWEERPRITELFNTPIQGTAADIVKQAMAMSFPYLNSKDIHLIGTVHDEILLESPQEKGQEISHFLKETMIKAGKKFIQHVPIEVDVVIAKNWSEK</sequence>
<comment type="caution">
    <text evidence="10">The sequence shown here is derived from an EMBL/GenBank/DDBJ whole genome shotgun (WGS) entry which is preliminary data.</text>
</comment>
<feature type="domain" description="3'-5' exonuclease" evidence="8">
    <location>
        <begin position="6"/>
        <end position="178"/>
    </location>
</feature>
<dbReference type="Gene3D" id="1.20.1060.10">
    <property type="entry name" value="Taq DNA Polymerase, Chain T, domain 4"/>
    <property type="match status" value="1"/>
</dbReference>
<evidence type="ECO:0000256" key="4">
    <source>
        <dbReference type="ARBA" id="ARBA00022679"/>
    </source>
</evidence>
<keyword evidence="6" id="KW-0239">DNA-directed DNA polymerase</keyword>
<dbReference type="PRINTS" id="PR00868">
    <property type="entry name" value="DNAPOLI"/>
</dbReference>
<dbReference type="InterPro" id="IPR001098">
    <property type="entry name" value="DNA-dir_DNA_pol_A_palm_dom"/>
</dbReference>
<dbReference type="EMBL" id="MWBQ01000212">
    <property type="protein sequence ID" value="OQA54437.1"/>
    <property type="molecule type" value="Genomic_DNA"/>
</dbReference>
<gene>
    <name evidence="10" type="primary">polA_2</name>
    <name evidence="10" type="ORF">BWY41_02089</name>
</gene>
<accession>A0A1V5SIY0</accession>
<evidence type="ECO:0000256" key="1">
    <source>
        <dbReference type="ARBA" id="ARBA00007705"/>
    </source>
</evidence>
<dbReference type="SUPFAM" id="SSF56672">
    <property type="entry name" value="DNA/RNA polymerases"/>
    <property type="match status" value="1"/>
</dbReference>
<dbReference type="EC" id="2.7.7.7" evidence="2"/>
<keyword evidence="4 10" id="KW-0808">Transferase</keyword>
<evidence type="ECO:0000256" key="6">
    <source>
        <dbReference type="ARBA" id="ARBA00022932"/>
    </source>
</evidence>
<dbReference type="Gene3D" id="1.10.150.20">
    <property type="entry name" value="5' to 3' exonuclease, C-terminal subdomain"/>
    <property type="match status" value="1"/>
</dbReference>
<reference evidence="10" key="1">
    <citation type="submission" date="2017-02" db="EMBL/GenBank/DDBJ databases">
        <title>Delving into the versatile metabolic prowess of the omnipresent phylum Bacteroidetes.</title>
        <authorList>
            <person name="Nobu M.K."/>
            <person name="Mei R."/>
            <person name="Narihiro T."/>
            <person name="Kuroda K."/>
            <person name="Liu W.-T."/>
        </authorList>
    </citation>
    <scope>NUCLEOTIDE SEQUENCE</scope>
    <source>
        <strain evidence="10">ADurb.Bin276</strain>
    </source>
</reference>
<dbReference type="GO" id="GO:0003677">
    <property type="term" value="F:DNA binding"/>
    <property type="evidence" value="ECO:0007669"/>
    <property type="project" value="InterPro"/>
</dbReference>
<name>A0A1V5SIY0_9BACT</name>
<comment type="similarity">
    <text evidence="1">Belongs to the DNA polymerase type-A family.</text>
</comment>
<dbReference type="GO" id="GO:0006261">
    <property type="term" value="P:DNA-templated DNA replication"/>
    <property type="evidence" value="ECO:0007669"/>
    <property type="project" value="InterPro"/>
</dbReference>
<evidence type="ECO:0000256" key="5">
    <source>
        <dbReference type="ARBA" id="ARBA00022695"/>
    </source>
</evidence>
<dbReference type="NCBIfam" id="NF011539">
    <property type="entry name" value="PRK14975.1-3"/>
    <property type="match status" value="1"/>
</dbReference>
<dbReference type="CDD" id="cd08639">
    <property type="entry name" value="DNA_pol_A_Aquificae_like"/>
    <property type="match status" value="1"/>
</dbReference>
<dbReference type="SUPFAM" id="SSF53098">
    <property type="entry name" value="Ribonuclease H-like"/>
    <property type="match status" value="1"/>
</dbReference>
<organism evidence="10">
    <name type="scientific">Candidatus Atribacter allofermentans</name>
    <dbReference type="NCBI Taxonomy" id="1852833"/>
    <lineage>
        <taxon>Bacteria</taxon>
        <taxon>Pseudomonadati</taxon>
        <taxon>Atribacterota</taxon>
        <taxon>Atribacteria</taxon>
        <taxon>Atribacterales</taxon>
        <taxon>Atribacteraceae</taxon>
        <taxon>Atribacter</taxon>
    </lineage>
</organism>
<dbReference type="InterPro" id="IPR043502">
    <property type="entry name" value="DNA/RNA_pol_sf"/>
</dbReference>
<proteinExistence type="inferred from homology"/>
<comment type="catalytic activity">
    <reaction evidence="7">
        <text>DNA(n) + a 2'-deoxyribonucleoside 5'-triphosphate = DNA(n+1) + diphosphate</text>
        <dbReference type="Rhea" id="RHEA:22508"/>
        <dbReference type="Rhea" id="RHEA-COMP:17339"/>
        <dbReference type="Rhea" id="RHEA-COMP:17340"/>
        <dbReference type="ChEBI" id="CHEBI:33019"/>
        <dbReference type="ChEBI" id="CHEBI:61560"/>
        <dbReference type="ChEBI" id="CHEBI:173112"/>
        <dbReference type="EC" id="2.7.7.7"/>
    </reaction>
</comment>
<dbReference type="Pfam" id="PF00476">
    <property type="entry name" value="DNA_pol_A"/>
    <property type="match status" value="1"/>
</dbReference>
<dbReference type="PANTHER" id="PTHR10133">
    <property type="entry name" value="DNA POLYMERASE I"/>
    <property type="match status" value="1"/>
</dbReference>
<dbReference type="InterPro" id="IPR002298">
    <property type="entry name" value="DNA_polymerase_A"/>
</dbReference>
<dbReference type="CDD" id="cd06142">
    <property type="entry name" value="RNaseD_exo"/>
    <property type="match status" value="1"/>
</dbReference>
<evidence type="ECO:0000256" key="2">
    <source>
        <dbReference type="ARBA" id="ARBA00012417"/>
    </source>
</evidence>
<keyword evidence="5 10" id="KW-0548">Nucleotidyltransferase</keyword>
<dbReference type="GO" id="GO:0008408">
    <property type="term" value="F:3'-5' exonuclease activity"/>
    <property type="evidence" value="ECO:0007669"/>
    <property type="project" value="InterPro"/>
</dbReference>
<dbReference type="SMART" id="SM00482">
    <property type="entry name" value="POLAc"/>
    <property type="match status" value="1"/>
</dbReference>
<dbReference type="GO" id="GO:0003887">
    <property type="term" value="F:DNA-directed DNA polymerase activity"/>
    <property type="evidence" value="ECO:0007669"/>
    <property type="project" value="UniProtKB-KW"/>
</dbReference>
<dbReference type="Proteomes" id="UP000485569">
    <property type="component" value="Unassembled WGS sequence"/>
</dbReference>
<dbReference type="PANTHER" id="PTHR10133:SF62">
    <property type="entry name" value="DNA POLYMERASE THETA"/>
    <property type="match status" value="1"/>
</dbReference>